<dbReference type="GO" id="GO:0005047">
    <property type="term" value="F:signal recognition particle binding"/>
    <property type="evidence" value="ECO:0007669"/>
    <property type="project" value="InterPro"/>
</dbReference>
<dbReference type="Pfam" id="PF02881">
    <property type="entry name" value="SRP54_N"/>
    <property type="match status" value="1"/>
</dbReference>
<dbReference type="PANTHER" id="PTHR43134">
    <property type="entry name" value="SIGNAL RECOGNITION PARTICLE RECEPTOR SUBUNIT ALPHA"/>
    <property type="match status" value="1"/>
</dbReference>
<feature type="compositionally biased region" description="Polar residues" evidence="8">
    <location>
        <begin position="174"/>
        <end position="193"/>
    </location>
</feature>
<comment type="similarity">
    <text evidence="2">Belongs to the GTP-binding SRP family.</text>
</comment>
<dbReference type="InterPro" id="IPR042101">
    <property type="entry name" value="SRP54_N_sf"/>
</dbReference>
<dbReference type="PANTHER" id="PTHR43134:SF1">
    <property type="entry name" value="SIGNAL RECOGNITION PARTICLE RECEPTOR SUBUNIT ALPHA"/>
    <property type="match status" value="1"/>
</dbReference>
<organism evidence="10 11">
    <name type="scientific">Phytophthora citrophthora</name>
    <dbReference type="NCBI Taxonomy" id="4793"/>
    <lineage>
        <taxon>Eukaryota</taxon>
        <taxon>Sar</taxon>
        <taxon>Stramenopiles</taxon>
        <taxon>Oomycota</taxon>
        <taxon>Peronosporomycetes</taxon>
        <taxon>Peronosporales</taxon>
        <taxon>Peronosporaceae</taxon>
        <taxon>Phytophthora</taxon>
    </lineage>
</organism>
<feature type="domain" description="SRP54-type proteins GTP-binding" evidence="9">
    <location>
        <begin position="606"/>
        <end position="619"/>
    </location>
</feature>
<dbReference type="InterPro" id="IPR013822">
    <property type="entry name" value="Signal_recog_particl_SRP54_hlx"/>
</dbReference>
<protein>
    <submittedName>
        <fullName evidence="10">Signal recognition particle receptor subunit alpha</fullName>
    </submittedName>
</protein>
<feature type="compositionally biased region" description="Acidic residues" evidence="8">
    <location>
        <begin position="291"/>
        <end position="307"/>
    </location>
</feature>
<dbReference type="CDD" id="cd14826">
    <property type="entry name" value="SR_alpha_SRX"/>
    <property type="match status" value="1"/>
</dbReference>
<dbReference type="Proteomes" id="UP001259832">
    <property type="component" value="Unassembled WGS sequence"/>
</dbReference>
<dbReference type="SMART" id="SM00382">
    <property type="entry name" value="AAA"/>
    <property type="match status" value="1"/>
</dbReference>
<evidence type="ECO:0000256" key="5">
    <source>
        <dbReference type="ARBA" id="ARBA00023134"/>
    </source>
</evidence>
<evidence type="ECO:0000256" key="7">
    <source>
        <dbReference type="ARBA" id="ARBA00023170"/>
    </source>
</evidence>
<evidence type="ECO:0000256" key="3">
    <source>
        <dbReference type="ARBA" id="ARBA00022741"/>
    </source>
</evidence>
<proteinExistence type="inferred from homology"/>
<dbReference type="InterPro" id="IPR007222">
    <property type="entry name" value="Sig_recog_particle_rcpt_asu_N"/>
</dbReference>
<keyword evidence="7 10" id="KW-0675">Receptor</keyword>
<dbReference type="Gene3D" id="1.20.120.140">
    <property type="entry name" value="Signal recognition particle SRP54, nucleotide-binding domain"/>
    <property type="match status" value="1"/>
</dbReference>
<dbReference type="InterPro" id="IPR003593">
    <property type="entry name" value="AAA+_ATPase"/>
</dbReference>
<dbReference type="SMART" id="SM00963">
    <property type="entry name" value="SRP54_N"/>
    <property type="match status" value="1"/>
</dbReference>
<keyword evidence="6" id="KW-0472">Membrane</keyword>
<evidence type="ECO:0000256" key="8">
    <source>
        <dbReference type="SAM" id="MobiDB-lite"/>
    </source>
</evidence>
<keyword evidence="4" id="KW-0256">Endoplasmic reticulum</keyword>
<evidence type="ECO:0000259" key="9">
    <source>
        <dbReference type="PROSITE" id="PS00300"/>
    </source>
</evidence>
<dbReference type="Gene3D" id="3.40.50.300">
    <property type="entry name" value="P-loop containing nucleotide triphosphate hydrolases"/>
    <property type="match status" value="1"/>
</dbReference>
<dbReference type="PROSITE" id="PS00300">
    <property type="entry name" value="SRP54"/>
    <property type="match status" value="1"/>
</dbReference>
<feature type="compositionally biased region" description="Basic residues" evidence="8">
    <location>
        <begin position="222"/>
        <end position="236"/>
    </location>
</feature>
<dbReference type="SUPFAM" id="SSF64356">
    <property type="entry name" value="SNARE-like"/>
    <property type="match status" value="1"/>
</dbReference>
<name>A0AAD9H1T0_9STRA</name>
<dbReference type="GO" id="GO:0006886">
    <property type="term" value="P:intracellular protein transport"/>
    <property type="evidence" value="ECO:0007669"/>
    <property type="project" value="InterPro"/>
</dbReference>
<gene>
    <name evidence="10" type="ORF">P3T76_000321</name>
</gene>
<evidence type="ECO:0000256" key="4">
    <source>
        <dbReference type="ARBA" id="ARBA00022824"/>
    </source>
</evidence>
<dbReference type="InterPro" id="IPR000897">
    <property type="entry name" value="SRP54_GTPase_dom"/>
</dbReference>
<dbReference type="SUPFAM" id="SSF47364">
    <property type="entry name" value="Domain of the SRP/SRP receptor G-proteins"/>
    <property type="match status" value="1"/>
</dbReference>
<dbReference type="CDD" id="cd17876">
    <property type="entry name" value="SRalpha_C"/>
    <property type="match status" value="1"/>
</dbReference>
<feature type="compositionally biased region" description="Basic and acidic residues" evidence="8">
    <location>
        <begin position="237"/>
        <end position="270"/>
    </location>
</feature>
<dbReference type="InterPro" id="IPR027417">
    <property type="entry name" value="P-loop_NTPase"/>
</dbReference>
<sequence length="633" mass="70173">MVSDAKGNRTRFRPAITEPAAKAPLFQLLIAMIDHFVIFSKTGTVLWSRTLCKLGGDPVDNLINRVLMEDRAGEKKFIDDAYAMQWVFENKMDLVFVVVYQKILQLLYIEELLEIVKKDFIAMFPQQIASKTPVKYEDKFTKILKATELKFTEKQTRKGPRSFNASKKAKAKGVTSNTSGKTASASRSATIADSSEDGSDSPSTDGKDKSLEELENEAALRSKVRKMRTGPRRKGKDKAAKEPKKSGKKMTKWDDTKVSKKEAEALDRSKTITAEEEEAQLQEKREAYIGDMEDSDSEEYSDTDDESAASSGAESDSSKGGWSFSKTRLGNFLSTVSGNKILEREDLEPVITPMHQMLISKNVASEVADELCESVITTVVGQRLESFTRISTVVRKALESALLRILTPKKSTDVLREILQAKSEGRAYSIVFVGVNGVGKSTSLSKVCYYLKSKGVKVMIAACDTFRSGAVEQLNQHAKVLDVDLFQKGYAKDPASVAKEAIKYGTENGYDCVLIDTAGRMQNNEPLMRALAKLVSNNDPDLVLFVGEALVGNDGIDQLSMFDRALADYSDRREPHRIDGIVITKFDTIDDKVGAAVSMVYKTGQPIMFVGTGQKYTHLKKLNVRTVLRHLTQ</sequence>
<feature type="region of interest" description="Disordered" evidence="8">
    <location>
        <begin position="155"/>
        <end position="322"/>
    </location>
</feature>
<dbReference type="Pfam" id="PF04086">
    <property type="entry name" value="SRP-alpha_N"/>
    <property type="match status" value="1"/>
</dbReference>
<evidence type="ECO:0000313" key="11">
    <source>
        <dbReference type="Proteomes" id="UP001259832"/>
    </source>
</evidence>
<dbReference type="FunFam" id="3.40.50.300:FF:000188">
    <property type="entry name" value="signal recognition particle receptor subunit alpha"/>
    <property type="match status" value="1"/>
</dbReference>
<keyword evidence="5" id="KW-0342">GTP-binding</keyword>
<comment type="subcellular location">
    <subcellularLocation>
        <location evidence="1">Endoplasmic reticulum membrane</location>
        <topology evidence="1">Peripheral membrane protein</topology>
        <orientation evidence="1">Cytoplasmic side</orientation>
    </subcellularLocation>
</comment>
<evidence type="ECO:0000256" key="1">
    <source>
        <dbReference type="ARBA" id="ARBA00004397"/>
    </source>
</evidence>
<dbReference type="GO" id="GO:0006614">
    <property type="term" value="P:SRP-dependent cotranslational protein targeting to membrane"/>
    <property type="evidence" value="ECO:0007669"/>
    <property type="project" value="InterPro"/>
</dbReference>
<keyword evidence="11" id="KW-1185">Reference proteome</keyword>
<dbReference type="EMBL" id="JASMQC010000001">
    <property type="protein sequence ID" value="KAK1948031.1"/>
    <property type="molecule type" value="Genomic_DNA"/>
</dbReference>
<comment type="caution">
    <text evidence="10">The sequence shown here is derived from an EMBL/GenBank/DDBJ whole genome shotgun (WGS) entry which is preliminary data.</text>
</comment>
<dbReference type="AlphaFoldDB" id="A0AAD9H1T0"/>
<dbReference type="Pfam" id="PF00448">
    <property type="entry name" value="SRP54"/>
    <property type="match status" value="1"/>
</dbReference>
<keyword evidence="3" id="KW-0547">Nucleotide-binding</keyword>
<dbReference type="InterPro" id="IPR036225">
    <property type="entry name" value="SRP/SRP_N"/>
</dbReference>
<dbReference type="GO" id="GO:0005785">
    <property type="term" value="C:signal recognition particle receptor complex"/>
    <property type="evidence" value="ECO:0007669"/>
    <property type="project" value="InterPro"/>
</dbReference>
<evidence type="ECO:0000313" key="10">
    <source>
        <dbReference type="EMBL" id="KAK1948031.1"/>
    </source>
</evidence>
<dbReference type="SMART" id="SM00962">
    <property type="entry name" value="SRP54"/>
    <property type="match status" value="1"/>
</dbReference>
<accession>A0AAD9H1T0</accession>
<evidence type="ECO:0000256" key="6">
    <source>
        <dbReference type="ARBA" id="ARBA00023136"/>
    </source>
</evidence>
<evidence type="ECO:0000256" key="2">
    <source>
        <dbReference type="ARBA" id="ARBA00008531"/>
    </source>
</evidence>
<dbReference type="Gene3D" id="3.30.450.60">
    <property type="match status" value="1"/>
</dbReference>
<dbReference type="GO" id="GO:0005525">
    <property type="term" value="F:GTP binding"/>
    <property type="evidence" value="ECO:0007669"/>
    <property type="project" value="UniProtKB-KW"/>
</dbReference>
<reference evidence="10" key="1">
    <citation type="submission" date="2023-08" db="EMBL/GenBank/DDBJ databases">
        <title>Reference Genome Resource for the Citrus Pathogen Phytophthora citrophthora.</title>
        <authorList>
            <person name="Moller H."/>
            <person name="Coetzee B."/>
            <person name="Rose L.J."/>
            <person name="Van Niekerk J.M."/>
        </authorList>
    </citation>
    <scope>NUCLEOTIDE SEQUENCE</scope>
    <source>
        <strain evidence="10">STE-U-9442</strain>
    </source>
</reference>
<dbReference type="SUPFAM" id="SSF52540">
    <property type="entry name" value="P-loop containing nucleoside triphosphate hydrolases"/>
    <property type="match status" value="1"/>
</dbReference>
<dbReference type="GO" id="GO:0003924">
    <property type="term" value="F:GTPase activity"/>
    <property type="evidence" value="ECO:0007669"/>
    <property type="project" value="InterPro"/>
</dbReference>
<dbReference type="InterPro" id="IPR011012">
    <property type="entry name" value="Longin-like_dom_sf"/>
</dbReference>